<organism evidence="2 3">
    <name type="scientific">Crenichthys baileyi</name>
    <name type="common">White River springfish</name>
    <dbReference type="NCBI Taxonomy" id="28760"/>
    <lineage>
        <taxon>Eukaryota</taxon>
        <taxon>Metazoa</taxon>
        <taxon>Chordata</taxon>
        <taxon>Craniata</taxon>
        <taxon>Vertebrata</taxon>
        <taxon>Euteleostomi</taxon>
        <taxon>Actinopterygii</taxon>
        <taxon>Neopterygii</taxon>
        <taxon>Teleostei</taxon>
        <taxon>Neoteleostei</taxon>
        <taxon>Acanthomorphata</taxon>
        <taxon>Ovalentaria</taxon>
        <taxon>Atherinomorphae</taxon>
        <taxon>Cyprinodontiformes</taxon>
        <taxon>Goodeidae</taxon>
        <taxon>Crenichthys</taxon>
    </lineage>
</organism>
<feature type="domain" description="Acyl-CoA thioester hydrolase/bile acid-CoA amino acid N-acetyltransferase" evidence="1">
    <location>
        <begin position="51"/>
        <end position="95"/>
    </location>
</feature>
<dbReference type="InterPro" id="IPR006862">
    <property type="entry name" value="Thio_Ohase/aa_AcTrfase"/>
</dbReference>
<evidence type="ECO:0000313" key="3">
    <source>
        <dbReference type="Proteomes" id="UP001311232"/>
    </source>
</evidence>
<name>A0AAV9S193_9TELE</name>
<protein>
    <recommendedName>
        <fullName evidence="1">Acyl-CoA thioester hydrolase/bile acid-CoA amino acid N-acetyltransferase domain-containing protein</fullName>
    </recommendedName>
</protein>
<comment type="caution">
    <text evidence="2">The sequence shown here is derived from an EMBL/GenBank/DDBJ whole genome shotgun (WGS) entry which is preliminary data.</text>
</comment>
<dbReference type="Gene3D" id="2.60.40.2240">
    <property type="entry name" value="Acyl-CoA thioester hydrolase/BAAT N-terminal domain"/>
    <property type="match status" value="1"/>
</dbReference>
<evidence type="ECO:0000259" key="1">
    <source>
        <dbReference type="Pfam" id="PF04775"/>
    </source>
</evidence>
<proteinExistence type="predicted"/>
<dbReference type="AlphaFoldDB" id="A0AAV9S193"/>
<dbReference type="InterPro" id="IPR042490">
    <property type="entry name" value="Thio_Ohase/BAAT_N"/>
</dbReference>
<dbReference type="Proteomes" id="UP001311232">
    <property type="component" value="Unassembled WGS sequence"/>
</dbReference>
<evidence type="ECO:0000313" key="2">
    <source>
        <dbReference type="EMBL" id="KAK5615035.1"/>
    </source>
</evidence>
<accession>A0AAV9S193</accession>
<keyword evidence="3" id="KW-1185">Reference proteome</keyword>
<dbReference type="EMBL" id="JAHHUM010001018">
    <property type="protein sequence ID" value="KAK5615035.1"/>
    <property type="molecule type" value="Genomic_DNA"/>
</dbReference>
<reference evidence="2 3" key="1">
    <citation type="submission" date="2021-06" db="EMBL/GenBank/DDBJ databases">
        <authorList>
            <person name="Palmer J.M."/>
        </authorList>
    </citation>
    <scope>NUCLEOTIDE SEQUENCE [LARGE SCALE GENOMIC DNA]</scope>
    <source>
        <strain evidence="2 3">MEX-2019</strain>
        <tissue evidence="2">Muscle</tissue>
    </source>
</reference>
<sequence>MQFWLDQGASEELAGLETPLGRDELLKEAITASHVSELSSSDLAICPTRVDETFEVLVENLPPGCLITIRSLHHSEDGDDWEAYGLCVSDHSRRVSGSAQLL</sequence>
<gene>
    <name evidence="2" type="ORF">CRENBAI_006854</name>
</gene>
<dbReference type="Pfam" id="PF04775">
    <property type="entry name" value="Bile_Hydr_Trans"/>
    <property type="match status" value="1"/>
</dbReference>